<evidence type="ECO:0000256" key="3">
    <source>
        <dbReference type="ARBA" id="ARBA00023237"/>
    </source>
</evidence>
<keyword evidence="7" id="KW-0675">Receptor</keyword>
<keyword evidence="8" id="KW-1185">Reference proteome</keyword>
<keyword evidence="2" id="KW-0472">Membrane</keyword>
<accession>A0ABP7TLS3</accession>
<dbReference type="InterPro" id="IPR012910">
    <property type="entry name" value="Plug_dom"/>
</dbReference>
<organism evidence="7 8">
    <name type="scientific">Sphingomonas rosea</name>
    <dbReference type="NCBI Taxonomy" id="335605"/>
    <lineage>
        <taxon>Bacteria</taxon>
        <taxon>Pseudomonadati</taxon>
        <taxon>Pseudomonadota</taxon>
        <taxon>Alphaproteobacteria</taxon>
        <taxon>Sphingomonadales</taxon>
        <taxon>Sphingomonadaceae</taxon>
        <taxon>Sphingomonas</taxon>
    </lineage>
</organism>
<dbReference type="SUPFAM" id="SSF56935">
    <property type="entry name" value="Porins"/>
    <property type="match status" value="1"/>
</dbReference>
<dbReference type="CDD" id="cd01347">
    <property type="entry name" value="ligand_gated_channel"/>
    <property type="match status" value="1"/>
</dbReference>
<feature type="chain" id="PRO_5046302513" evidence="5">
    <location>
        <begin position="20"/>
        <end position="894"/>
    </location>
</feature>
<dbReference type="PANTHER" id="PTHR40980">
    <property type="entry name" value="PLUG DOMAIN-CONTAINING PROTEIN"/>
    <property type="match status" value="1"/>
</dbReference>
<evidence type="ECO:0000256" key="1">
    <source>
        <dbReference type="ARBA" id="ARBA00004442"/>
    </source>
</evidence>
<protein>
    <submittedName>
        <fullName evidence="7">TonB-dependent receptor</fullName>
    </submittedName>
</protein>
<dbReference type="InterPro" id="IPR010104">
    <property type="entry name" value="TonB_rcpt_bac"/>
</dbReference>
<proteinExistence type="predicted"/>
<name>A0ABP7TLS3_9SPHN</name>
<evidence type="ECO:0000256" key="2">
    <source>
        <dbReference type="ARBA" id="ARBA00023136"/>
    </source>
</evidence>
<feature type="signal peptide" evidence="5">
    <location>
        <begin position="1"/>
        <end position="19"/>
    </location>
</feature>
<sequence length="894" mass="96881">MAASPLALGMAMLATPASAQTADSTATAQPTTADAATQPATDTDKDTIVVTGFRRSLQSAVNTKKRQAQVVESVTAEDIGKLPDNGIGESIARLPGLSAQRAQGRANIISIRGFGPDFSVTTLNGREQTTTNDSRAVEFDQFPSEILNQVVVYKTAAANLISQGLVGTIDLRTIRPLDVSKRVLAVGARGTYTDMKLNKDTSDLGYRAYATFVDKFADDRIGVALSTSYTDEPYHSREWAAWGYDPVNPGQYLFTGSKTYNNSSQLKRFGLNATVQGRVSDTITATVDGFYSNFKDRFDSRWFEFPAFPAYAGTVLSNAQVDSNGLVTSGTLNNVFGIARNDTNDRKADLYSVGGNIAYNGNNGWRGFIDAAWSRTDRTDQNLQATAGTGYARSGQPTTITFQMGPKGPTFTNSVNYSDPTKIFLTDTQGWGGSTIQAGYDNVRTTRDDLAQYKAEIEREIGGPIESIKVGIGYTDRSKNLSAVEAYLVPAGGALAIAVPTNLLLEPTVVGRGIGPILTFDPRAVVNAGVLARQPNNFGADKGYNVTEKLLQPYIMANIKQPLGSSELTGNVGFQAVRAEQSSTGFTFPSGVRTQLTAKKTYWDYLPSANLALRMPNDIVVRGAASIQIMRPRMPDLTVNIGYGTNTNTGFIEGSGGNPYLKPHKAFAVDLNIEKYFGSKGYIALQLFNKKMLRYIAKGTIPFDYSAFPAPPVAPTRGPIGFLTAQANTKGGYIRGLEIAGTLPFDMLTPALDGFGLTGGYGYTETKVKNFTNQPDVIPGYSKHVASLTAFYERGGFGVRGSMRYRSKFQGDFRAFDGPIVRENVLAETVYDAQVGYDFQKGSRLEGLSLYLQGQNLTDEPSRTLPGNAVSDQEYLRYATYGRRFLAGFTYKFR</sequence>
<comment type="caution">
    <text evidence="7">The sequence shown here is derived from an EMBL/GenBank/DDBJ whole genome shotgun (WGS) entry which is preliminary data.</text>
</comment>
<gene>
    <name evidence="7" type="ORF">GCM10022281_03270</name>
</gene>
<feature type="domain" description="TonB-dependent receptor plug" evidence="6">
    <location>
        <begin position="64"/>
        <end position="165"/>
    </location>
</feature>
<keyword evidence="3" id="KW-0998">Cell outer membrane</keyword>
<comment type="subcellular location">
    <subcellularLocation>
        <location evidence="1">Cell outer membrane</location>
    </subcellularLocation>
</comment>
<dbReference type="Gene3D" id="2.40.170.20">
    <property type="entry name" value="TonB-dependent receptor, beta-barrel domain"/>
    <property type="match status" value="1"/>
</dbReference>
<evidence type="ECO:0000259" key="6">
    <source>
        <dbReference type="Pfam" id="PF07715"/>
    </source>
</evidence>
<dbReference type="InterPro" id="IPR037066">
    <property type="entry name" value="Plug_dom_sf"/>
</dbReference>
<dbReference type="NCBIfam" id="TIGR01782">
    <property type="entry name" value="TonB-Xanth-Caul"/>
    <property type="match status" value="1"/>
</dbReference>
<evidence type="ECO:0000313" key="8">
    <source>
        <dbReference type="Proteomes" id="UP001424459"/>
    </source>
</evidence>
<evidence type="ECO:0000256" key="4">
    <source>
        <dbReference type="SAM" id="MobiDB-lite"/>
    </source>
</evidence>
<dbReference type="Gene3D" id="2.170.130.10">
    <property type="entry name" value="TonB-dependent receptor, plug domain"/>
    <property type="match status" value="1"/>
</dbReference>
<dbReference type="Pfam" id="PF07715">
    <property type="entry name" value="Plug"/>
    <property type="match status" value="1"/>
</dbReference>
<feature type="region of interest" description="Disordered" evidence="4">
    <location>
        <begin position="21"/>
        <end position="40"/>
    </location>
</feature>
<dbReference type="Proteomes" id="UP001424459">
    <property type="component" value="Unassembled WGS sequence"/>
</dbReference>
<evidence type="ECO:0000256" key="5">
    <source>
        <dbReference type="SAM" id="SignalP"/>
    </source>
</evidence>
<dbReference type="EMBL" id="BAABBR010000001">
    <property type="protein sequence ID" value="GAA4027891.1"/>
    <property type="molecule type" value="Genomic_DNA"/>
</dbReference>
<dbReference type="InterPro" id="IPR036942">
    <property type="entry name" value="Beta-barrel_TonB_sf"/>
</dbReference>
<reference evidence="8" key="1">
    <citation type="journal article" date="2019" name="Int. J. Syst. Evol. Microbiol.">
        <title>The Global Catalogue of Microorganisms (GCM) 10K type strain sequencing project: providing services to taxonomists for standard genome sequencing and annotation.</title>
        <authorList>
            <consortium name="The Broad Institute Genomics Platform"/>
            <consortium name="The Broad Institute Genome Sequencing Center for Infectious Disease"/>
            <person name="Wu L."/>
            <person name="Ma J."/>
        </authorList>
    </citation>
    <scope>NUCLEOTIDE SEQUENCE [LARGE SCALE GENOMIC DNA]</scope>
    <source>
        <strain evidence="8">JCM 17564</strain>
    </source>
</reference>
<evidence type="ECO:0000313" key="7">
    <source>
        <dbReference type="EMBL" id="GAA4027891.1"/>
    </source>
</evidence>
<keyword evidence="5" id="KW-0732">Signal</keyword>
<dbReference type="PANTHER" id="PTHR40980:SF3">
    <property type="entry name" value="TONB-DEPENDENT RECEPTOR-LIKE BETA-BARREL DOMAIN-CONTAINING PROTEIN"/>
    <property type="match status" value="1"/>
</dbReference>